<sequence>AVRCIWPSCFERLGGFSRHVCARPADVGGSLIRVLKSLGAGESNVIDKERG</sequence>
<feature type="non-terminal residue" evidence="1">
    <location>
        <position position="1"/>
    </location>
</feature>
<gene>
    <name evidence="1" type="ORF">CEXT_757101</name>
</gene>
<keyword evidence="2" id="KW-1185">Reference proteome</keyword>
<protein>
    <submittedName>
        <fullName evidence="1">Uncharacterized protein</fullName>
    </submittedName>
</protein>
<reference evidence="1 2" key="1">
    <citation type="submission" date="2021-06" db="EMBL/GenBank/DDBJ databases">
        <title>Caerostris extrusa draft genome.</title>
        <authorList>
            <person name="Kono N."/>
            <person name="Arakawa K."/>
        </authorList>
    </citation>
    <scope>NUCLEOTIDE SEQUENCE [LARGE SCALE GENOMIC DNA]</scope>
</reference>
<proteinExistence type="predicted"/>
<evidence type="ECO:0000313" key="2">
    <source>
        <dbReference type="Proteomes" id="UP001054945"/>
    </source>
</evidence>
<accession>A0AAV4V7Q3</accession>
<comment type="caution">
    <text evidence="1">The sequence shown here is derived from an EMBL/GenBank/DDBJ whole genome shotgun (WGS) entry which is preliminary data.</text>
</comment>
<dbReference type="Proteomes" id="UP001054945">
    <property type="component" value="Unassembled WGS sequence"/>
</dbReference>
<dbReference type="EMBL" id="BPLR01014103">
    <property type="protein sequence ID" value="GIY66265.1"/>
    <property type="molecule type" value="Genomic_DNA"/>
</dbReference>
<evidence type="ECO:0000313" key="1">
    <source>
        <dbReference type="EMBL" id="GIY66265.1"/>
    </source>
</evidence>
<dbReference type="AlphaFoldDB" id="A0AAV4V7Q3"/>
<organism evidence="1 2">
    <name type="scientific">Caerostris extrusa</name>
    <name type="common">Bark spider</name>
    <name type="synonym">Caerostris bankana</name>
    <dbReference type="NCBI Taxonomy" id="172846"/>
    <lineage>
        <taxon>Eukaryota</taxon>
        <taxon>Metazoa</taxon>
        <taxon>Ecdysozoa</taxon>
        <taxon>Arthropoda</taxon>
        <taxon>Chelicerata</taxon>
        <taxon>Arachnida</taxon>
        <taxon>Araneae</taxon>
        <taxon>Araneomorphae</taxon>
        <taxon>Entelegynae</taxon>
        <taxon>Araneoidea</taxon>
        <taxon>Araneidae</taxon>
        <taxon>Caerostris</taxon>
    </lineage>
</organism>
<name>A0AAV4V7Q3_CAEEX</name>